<evidence type="ECO:0000256" key="1">
    <source>
        <dbReference type="SAM" id="SignalP"/>
    </source>
</evidence>
<reference evidence="2 3" key="1">
    <citation type="submission" date="2017-10" db="EMBL/GenBank/DDBJ databases">
        <title>Massilia psychrophilum sp. nov., a novel purple-pigmented bacterium isolated from Tianshan glacier, Xinjiang Municipality, China.</title>
        <authorList>
            <person name="Wang H."/>
        </authorList>
    </citation>
    <scope>NUCLEOTIDE SEQUENCE [LARGE SCALE GENOMIC DNA]</scope>
    <source>
        <strain evidence="2 3">JCM 30074</strain>
    </source>
</reference>
<evidence type="ECO:0000313" key="2">
    <source>
        <dbReference type="EMBL" id="PIL45977.1"/>
    </source>
</evidence>
<gene>
    <name evidence="2" type="ORF">CR105_07995</name>
</gene>
<evidence type="ECO:0000313" key="3">
    <source>
        <dbReference type="Proteomes" id="UP000230390"/>
    </source>
</evidence>
<keyword evidence="3" id="KW-1185">Reference proteome</keyword>
<protein>
    <recommendedName>
        <fullName evidence="4">Lipoprotein</fullName>
    </recommendedName>
</protein>
<keyword evidence="1" id="KW-0732">Signal</keyword>
<accession>A0A2G8TIV7</accession>
<dbReference type="OrthoDB" id="8705574at2"/>
<feature type="chain" id="PRO_5013701482" description="Lipoprotein" evidence="1">
    <location>
        <begin position="22"/>
        <end position="144"/>
    </location>
</feature>
<proteinExistence type="predicted"/>
<dbReference type="PROSITE" id="PS51257">
    <property type="entry name" value="PROKAR_LIPOPROTEIN"/>
    <property type="match status" value="1"/>
</dbReference>
<dbReference type="RefSeq" id="WP_099787888.1">
    <property type="nucleotide sequence ID" value="NZ_JBHLYV010000029.1"/>
</dbReference>
<name>A0A2G8TIV7_9BURK</name>
<dbReference type="EMBL" id="PDOC01000003">
    <property type="protein sequence ID" value="PIL45977.1"/>
    <property type="molecule type" value="Genomic_DNA"/>
</dbReference>
<feature type="signal peptide" evidence="1">
    <location>
        <begin position="1"/>
        <end position="21"/>
    </location>
</feature>
<sequence>MKILLTIAAAAVLAGCATAPASRNYSTQYAPPPADPSQWHVVSVTPVPPGTRERYGAGYDNGSSVQYSAPPISTYAQQPGYAPNNYYAPQPVYVAPPMYAPAPAYYYPPVSIGLDFMFGRSWGRHGHRGGRSWGGVGIGSRWHR</sequence>
<evidence type="ECO:0008006" key="4">
    <source>
        <dbReference type="Google" id="ProtNLM"/>
    </source>
</evidence>
<organism evidence="2 3">
    <name type="scientific">Massilia eurypsychrophila</name>
    <dbReference type="NCBI Taxonomy" id="1485217"/>
    <lineage>
        <taxon>Bacteria</taxon>
        <taxon>Pseudomonadati</taxon>
        <taxon>Pseudomonadota</taxon>
        <taxon>Betaproteobacteria</taxon>
        <taxon>Burkholderiales</taxon>
        <taxon>Oxalobacteraceae</taxon>
        <taxon>Telluria group</taxon>
        <taxon>Massilia</taxon>
    </lineage>
</organism>
<dbReference type="Proteomes" id="UP000230390">
    <property type="component" value="Unassembled WGS sequence"/>
</dbReference>
<comment type="caution">
    <text evidence="2">The sequence shown here is derived from an EMBL/GenBank/DDBJ whole genome shotgun (WGS) entry which is preliminary data.</text>
</comment>
<dbReference type="AlphaFoldDB" id="A0A2G8TIV7"/>